<dbReference type="AlphaFoldDB" id="A0A8H7SJH2"/>
<reference evidence="1" key="1">
    <citation type="submission" date="2021-01" db="EMBL/GenBank/DDBJ databases">
        <title>Metabolic potential, ecology and presence of endohyphal bacteria is reflected in genomic diversity of Mucoromycotina.</title>
        <authorList>
            <person name="Muszewska A."/>
            <person name="Okrasinska A."/>
            <person name="Steczkiewicz K."/>
            <person name="Drgas O."/>
            <person name="Orlowska M."/>
            <person name="Perlinska-Lenart U."/>
            <person name="Aleksandrzak-Piekarczyk T."/>
            <person name="Szatraj K."/>
            <person name="Zielenkiewicz U."/>
            <person name="Pilsyk S."/>
            <person name="Malc E."/>
            <person name="Mieczkowski P."/>
            <person name="Kruszewska J.S."/>
            <person name="Biernat P."/>
            <person name="Pawlowska J."/>
        </authorList>
    </citation>
    <scope>NUCLEOTIDE SEQUENCE</scope>
    <source>
        <strain evidence="1">WA0000018081</strain>
    </source>
</reference>
<evidence type="ECO:0000313" key="2">
    <source>
        <dbReference type="Proteomes" id="UP000613177"/>
    </source>
</evidence>
<name>A0A8H7SJH2_9FUNG</name>
<organism evidence="1 2">
    <name type="scientific">Thamnidium elegans</name>
    <dbReference type="NCBI Taxonomy" id="101142"/>
    <lineage>
        <taxon>Eukaryota</taxon>
        <taxon>Fungi</taxon>
        <taxon>Fungi incertae sedis</taxon>
        <taxon>Mucoromycota</taxon>
        <taxon>Mucoromycotina</taxon>
        <taxon>Mucoromycetes</taxon>
        <taxon>Mucorales</taxon>
        <taxon>Mucorineae</taxon>
        <taxon>Mucoraceae</taxon>
        <taxon>Thamnidium</taxon>
    </lineage>
</organism>
<comment type="caution">
    <text evidence="1">The sequence shown here is derived from an EMBL/GenBank/DDBJ whole genome shotgun (WGS) entry which is preliminary data.</text>
</comment>
<evidence type="ECO:0000313" key="1">
    <source>
        <dbReference type="EMBL" id="KAG2230950.1"/>
    </source>
</evidence>
<keyword evidence="2" id="KW-1185">Reference proteome</keyword>
<accession>A0A8H7SJH2</accession>
<dbReference type="EMBL" id="JAEPRE010000175">
    <property type="protein sequence ID" value="KAG2230950.1"/>
    <property type="molecule type" value="Genomic_DNA"/>
</dbReference>
<proteinExistence type="predicted"/>
<dbReference type="Proteomes" id="UP000613177">
    <property type="component" value="Unassembled WGS sequence"/>
</dbReference>
<protein>
    <submittedName>
        <fullName evidence="1">Uncharacterized protein</fullName>
    </submittedName>
</protein>
<gene>
    <name evidence="1" type="ORF">INT48_001466</name>
</gene>
<sequence length="133" mass="14987">MFINPLLKVTPHYMLSRTILASSNNLADDLRIQEDKIVLCKLVQYIPIIYNHQGEQHGLLTSTSTASILAQNISTTGSFHMPALNDIIINDDNFIRHIKSTEADPLFNNASDILSMSQYENLSDELSKILNRD</sequence>